<sequence length="82" mass="7834">MQYPLRLKFGHHRYGLKVLALGFCLIAMTGCANMSPTGQRALSGGAIGAAGGAVLGAVVGGNPAVGAAVGGAAGAATGALMH</sequence>
<dbReference type="STRING" id="930.GCA_002079865_02055"/>
<dbReference type="Proteomes" id="UP000094893">
    <property type="component" value="Unassembled WGS sequence"/>
</dbReference>
<dbReference type="RefSeq" id="WP_010636705.1">
    <property type="nucleotide sequence ID" value="NZ_JAAOMO010000082.1"/>
</dbReference>
<name>A0A1C2IHZ6_ACITH</name>
<dbReference type="Pfam" id="PF13441">
    <property type="entry name" value="Gly-zipper_YMGG"/>
    <property type="match status" value="1"/>
</dbReference>
<dbReference type="InterPro" id="IPR027367">
    <property type="entry name" value="Gly-zipper_YMGG"/>
</dbReference>
<comment type="caution">
    <text evidence="3">The sequence shown here is derived from an EMBL/GenBank/DDBJ whole genome shotgun (WGS) entry which is preliminary data.</text>
</comment>
<dbReference type="Proteomes" id="UP000095008">
    <property type="component" value="Unassembled WGS sequence"/>
</dbReference>
<proteinExistence type="predicted"/>
<evidence type="ECO:0000313" key="4">
    <source>
        <dbReference type="Proteomes" id="UP000094893"/>
    </source>
</evidence>
<dbReference type="PROSITE" id="PS51257">
    <property type="entry name" value="PROKAR_LIPOPROTEIN"/>
    <property type="match status" value="1"/>
</dbReference>
<gene>
    <name evidence="2" type="ORF">A6M23_09055</name>
    <name evidence="3" type="ORF">A6P07_04100</name>
</gene>
<evidence type="ECO:0000313" key="5">
    <source>
        <dbReference type="Proteomes" id="UP000095008"/>
    </source>
</evidence>
<evidence type="ECO:0000259" key="1">
    <source>
        <dbReference type="Pfam" id="PF13441"/>
    </source>
</evidence>
<dbReference type="AlphaFoldDB" id="A0A1C2IHZ6"/>
<accession>A0A1C2IHZ6</accession>
<evidence type="ECO:0000313" key="3">
    <source>
        <dbReference type="EMBL" id="OCX75609.1"/>
    </source>
</evidence>
<reference evidence="3 4" key="1">
    <citation type="journal article" date="2016" name="Int. J. Mol. Sci.">
        <title>Comparative genomics of the extreme acidophile Acidithiobacillus thiooxidans reveals intraspecific divergence and niche adaptation.</title>
        <authorList>
            <person name="Zhang X."/>
            <person name="Feng X."/>
            <person name="Tao J."/>
            <person name="Ma L."/>
            <person name="Xiao Y."/>
            <person name="Liang Y."/>
            <person name="Liu X."/>
            <person name="Yin H."/>
        </authorList>
    </citation>
    <scope>NUCLEOTIDE SEQUENCE [LARGE SCALE GENOMIC DNA]</scope>
    <source>
        <strain evidence="3 4">A02</strain>
        <strain evidence="2">DXS-W</strain>
    </source>
</reference>
<dbReference type="GeneID" id="60696968"/>
<feature type="domain" description="YMGG-like Gly-zipper" evidence="1">
    <location>
        <begin position="39"/>
        <end position="80"/>
    </location>
</feature>
<protein>
    <recommendedName>
        <fullName evidence="1">YMGG-like Gly-zipper domain-containing protein</fullName>
    </recommendedName>
</protein>
<organism evidence="3 4">
    <name type="scientific">Acidithiobacillus thiooxidans</name>
    <name type="common">Thiobacillus thiooxidans</name>
    <dbReference type="NCBI Taxonomy" id="930"/>
    <lineage>
        <taxon>Bacteria</taxon>
        <taxon>Pseudomonadati</taxon>
        <taxon>Pseudomonadota</taxon>
        <taxon>Acidithiobacillia</taxon>
        <taxon>Acidithiobacillales</taxon>
        <taxon>Acidithiobacillaceae</taxon>
        <taxon>Acidithiobacillus</taxon>
    </lineage>
</organism>
<dbReference type="EMBL" id="LWSA01000036">
    <property type="protein sequence ID" value="OCX75609.1"/>
    <property type="molecule type" value="Genomic_DNA"/>
</dbReference>
<keyword evidence="5" id="KW-1185">Reference proteome</keyword>
<dbReference type="EMBL" id="LWRY01000101">
    <property type="protein sequence ID" value="OCX72756.1"/>
    <property type="molecule type" value="Genomic_DNA"/>
</dbReference>
<evidence type="ECO:0000313" key="2">
    <source>
        <dbReference type="EMBL" id="OCX72756.1"/>
    </source>
</evidence>